<keyword evidence="2" id="KW-0812">Transmembrane</keyword>
<comment type="caution">
    <text evidence="3">The sequence shown here is derived from an EMBL/GenBank/DDBJ whole genome shotgun (WGS) entry which is preliminary data.</text>
</comment>
<dbReference type="EMBL" id="JASHIF010000027">
    <property type="protein sequence ID" value="MDI9862269.1"/>
    <property type="molecule type" value="Genomic_DNA"/>
</dbReference>
<evidence type="ECO:0000313" key="4">
    <source>
        <dbReference type="Proteomes" id="UP001236507"/>
    </source>
</evidence>
<accession>A0ABT6YFR1</accession>
<gene>
    <name evidence="3" type="ORF">QM524_23805</name>
</gene>
<feature type="transmembrane region" description="Helical" evidence="2">
    <location>
        <begin position="36"/>
        <end position="53"/>
    </location>
</feature>
<feature type="transmembrane region" description="Helical" evidence="2">
    <location>
        <begin position="65"/>
        <end position="85"/>
    </location>
</feature>
<dbReference type="PROSITE" id="PS00194">
    <property type="entry name" value="THIOREDOXIN_1"/>
    <property type="match status" value="1"/>
</dbReference>
<dbReference type="InterPro" id="IPR036249">
    <property type="entry name" value="Thioredoxin-like_sf"/>
</dbReference>
<evidence type="ECO:0000313" key="3">
    <source>
        <dbReference type="EMBL" id="MDI9862269.1"/>
    </source>
</evidence>
<keyword evidence="4" id="KW-1185">Reference proteome</keyword>
<dbReference type="RefSeq" id="WP_283346538.1">
    <property type="nucleotide sequence ID" value="NZ_JASHIF010000027.1"/>
</dbReference>
<dbReference type="InterPro" id="IPR017937">
    <property type="entry name" value="Thioredoxin_CS"/>
</dbReference>
<keyword evidence="1" id="KW-0676">Redox-active center</keyword>
<feature type="transmembrane region" description="Helical" evidence="2">
    <location>
        <begin position="9"/>
        <end position="30"/>
    </location>
</feature>
<sequence length="220" mass="25763">MKNYLNKLFYFIVFILGLIGVYLIISYKPFADETNFIVAIIIPFLVIIFYKYFNSIRIAFKVLKALIVGLALFYSFMMIFHRFIYFTEVQNNRKIHAQSAVNFEEDNFQASLKKAKKEHILIFLDIYTGWCGPCLHFSKTVLKDGEVSRVLNSKFINLKYDAEVGEGIEVNKKYNKRAYPSYIYPTLLILDSDGNIKEDIGEKYDTPDIKTMQDLLKKYN</sequence>
<organism evidence="3 4">
    <name type="scientific">Flectobacillus roseus</name>
    <dbReference type="NCBI Taxonomy" id="502259"/>
    <lineage>
        <taxon>Bacteria</taxon>
        <taxon>Pseudomonadati</taxon>
        <taxon>Bacteroidota</taxon>
        <taxon>Cytophagia</taxon>
        <taxon>Cytophagales</taxon>
        <taxon>Flectobacillaceae</taxon>
        <taxon>Flectobacillus</taxon>
    </lineage>
</organism>
<keyword evidence="2" id="KW-0472">Membrane</keyword>
<dbReference type="Proteomes" id="UP001236507">
    <property type="component" value="Unassembled WGS sequence"/>
</dbReference>
<dbReference type="SUPFAM" id="SSF52833">
    <property type="entry name" value="Thioredoxin-like"/>
    <property type="match status" value="1"/>
</dbReference>
<name>A0ABT6YFR1_9BACT</name>
<evidence type="ECO:0000256" key="2">
    <source>
        <dbReference type="SAM" id="Phobius"/>
    </source>
</evidence>
<dbReference type="Gene3D" id="3.40.30.10">
    <property type="entry name" value="Glutaredoxin"/>
    <property type="match status" value="1"/>
</dbReference>
<reference evidence="3 4" key="1">
    <citation type="submission" date="2023-05" db="EMBL/GenBank/DDBJ databases">
        <title>Novel species of genus Flectobacillus isolated from stream in China.</title>
        <authorList>
            <person name="Lu H."/>
        </authorList>
    </citation>
    <scope>NUCLEOTIDE SEQUENCE [LARGE SCALE GENOMIC DNA]</scope>
    <source>
        <strain evidence="3 4">KCTC 42575</strain>
    </source>
</reference>
<proteinExistence type="predicted"/>
<keyword evidence="2" id="KW-1133">Transmembrane helix</keyword>
<dbReference type="Pfam" id="PF13899">
    <property type="entry name" value="Thioredoxin_7"/>
    <property type="match status" value="1"/>
</dbReference>
<protein>
    <submittedName>
        <fullName evidence="3">Thioredoxin family protein</fullName>
    </submittedName>
</protein>
<evidence type="ECO:0000256" key="1">
    <source>
        <dbReference type="ARBA" id="ARBA00023284"/>
    </source>
</evidence>